<accession>A0A1G9RIY1</accession>
<organism evidence="1 2">
    <name type="scientific">Actinomyces ruminicola</name>
    <dbReference type="NCBI Taxonomy" id="332524"/>
    <lineage>
        <taxon>Bacteria</taxon>
        <taxon>Bacillati</taxon>
        <taxon>Actinomycetota</taxon>
        <taxon>Actinomycetes</taxon>
        <taxon>Actinomycetales</taxon>
        <taxon>Actinomycetaceae</taxon>
        <taxon>Actinomyces</taxon>
    </lineage>
</organism>
<dbReference type="Gene3D" id="3.40.50.300">
    <property type="entry name" value="P-loop containing nucleotide triphosphate hydrolases"/>
    <property type="match status" value="1"/>
</dbReference>
<sequence length="220" mass="24195">MSTRVILLTGPSGSGKTSLIRHVGARRLKLDDFYRDGDEPGMPLLDGTFSGAEGATRAEAMSDIDWDNPASWDADRAMAAILELCATGSTTVPVYSIRDNATVDYTTLDVDALPAYVAEGVFAAELIDRCREAGVLAEALVLQRPRLRTWWFRLRRDLAEHRKPLPVLLRRGLRLAREEPAKIAAWVAKGCRPVDRAECEAIISRYITADVQQTPADDAA</sequence>
<dbReference type="InterPro" id="IPR027417">
    <property type="entry name" value="P-loop_NTPase"/>
</dbReference>
<proteinExistence type="predicted"/>
<dbReference type="EMBL" id="FNHU01000001">
    <property type="protein sequence ID" value="SDM23262.1"/>
    <property type="molecule type" value="Genomic_DNA"/>
</dbReference>
<name>A0A1G9RIY1_9ACTO</name>
<dbReference type="OrthoDB" id="3691767at2"/>
<dbReference type="GO" id="GO:0016301">
    <property type="term" value="F:kinase activity"/>
    <property type="evidence" value="ECO:0007669"/>
    <property type="project" value="UniProtKB-KW"/>
</dbReference>
<reference evidence="1 2" key="1">
    <citation type="submission" date="2016-10" db="EMBL/GenBank/DDBJ databases">
        <authorList>
            <person name="de Groot N.N."/>
        </authorList>
    </citation>
    <scope>NUCLEOTIDE SEQUENCE [LARGE SCALE GENOMIC DNA]</scope>
    <source>
        <strain evidence="1 2">KPR-7B</strain>
    </source>
</reference>
<dbReference type="AlphaFoldDB" id="A0A1G9RIY1"/>
<evidence type="ECO:0000313" key="2">
    <source>
        <dbReference type="Proteomes" id="UP000199671"/>
    </source>
</evidence>
<dbReference type="SUPFAM" id="SSF52540">
    <property type="entry name" value="P-loop containing nucleoside triphosphate hydrolases"/>
    <property type="match status" value="1"/>
</dbReference>
<keyword evidence="1" id="KW-0418">Kinase</keyword>
<keyword evidence="1" id="KW-0808">Transferase</keyword>
<evidence type="ECO:0000313" key="1">
    <source>
        <dbReference type="EMBL" id="SDM23262.1"/>
    </source>
</evidence>
<gene>
    <name evidence="1" type="ORF">SAMN04487766_10124</name>
</gene>
<dbReference type="RefSeq" id="WP_092606560.1">
    <property type="nucleotide sequence ID" value="NZ_FNHU01000001.1"/>
</dbReference>
<dbReference type="Proteomes" id="UP000199671">
    <property type="component" value="Unassembled WGS sequence"/>
</dbReference>
<protein>
    <submittedName>
        <fullName evidence="1">Uridine kinase</fullName>
    </submittedName>
</protein>